<comment type="pathway">
    <text evidence="2 12">Cell wall biogenesis; peptidoglycan biosynthesis.</text>
</comment>
<reference evidence="14" key="2">
    <citation type="journal article" date="2021" name="PeerJ">
        <title>Extensive microbial diversity within the chicken gut microbiome revealed by metagenomics and culture.</title>
        <authorList>
            <person name="Gilroy R."/>
            <person name="Ravi A."/>
            <person name="Getino M."/>
            <person name="Pursley I."/>
            <person name="Horton D.L."/>
            <person name="Alikhan N.F."/>
            <person name="Baker D."/>
            <person name="Gharbi K."/>
            <person name="Hall N."/>
            <person name="Watson M."/>
            <person name="Adriaenssens E.M."/>
            <person name="Foster-Nyarko E."/>
            <person name="Jarju S."/>
            <person name="Secka A."/>
            <person name="Antonio M."/>
            <person name="Oren A."/>
            <person name="Chaudhuri R.R."/>
            <person name="La Ragione R."/>
            <person name="Hildebrand F."/>
            <person name="Pallen M.J."/>
        </authorList>
    </citation>
    <scope>NUCLEOTIDE SEQUENCE</scope>
    <source>
        <strain evidence="14">ChiSjej3B21-11622</strain>
    </source>
</reference>
<feature type="binding site" evidence="12">
    <location>
        <position position="92"/>
    </location>
    <ligand>
        <name>UDP-N-acetyl-alpha-D-glucosamine</name>
        <dbReference type="ChEBI" id="CHEBI:57705"/>
    </ligand>
</feature>
<feature type="binding site" evidence="12">
    <location>
        <position position="304"/>
    </location>
    <ligand>
        <name>UDP-N-acetyl-alpha-D-glucosamine</name>
        <dbReference type="ChEBI" id="CHEBI:57705"/>
    </ligand>
</feature>
<dbReference type="GO" id="GO:0009252">
    <property type="term" value="P:peptidoglycan biosynthetic process"/>
    <property type="evidence" value="ECO:0007669"/>
    <property type="project" value="UniProtKB-UniRule"/>
</dbReference>
<evidence type="ECO:0000256" key="1">
    <source>
        <dbReference type="ARBA" id="ARBA00004496"/>
    </source>
</evidence>
<dbReference type="HAMAP" id="MF_00111">
    <property type="entry name" value="MurA"/>
    <property type="match status" value="1"/>
</dbReference>
<keyword evidence="9 12" id="KW-0961">Cell wall biogenesis/degradation</keyword>
<dbReference type="Gene3D" id="3.65.10.10">
    <property type="entry name" value="Enolpyruvate transferase domain"/>
    <property type="match status" value="2"/>
</dbReference>
<comment type="similarity">
    <text evidence="10 12">Belongs to the EPSP synthase family. MurA subfamily.</text>
</comment>
<dbReference type="EMBL" id="DVFT01000197">
    <property type="protein sequence ID" value="HIQ97560.1"/>
    <property type="molecule type" value="Genomic_DNA"/>
</dbReference>
<dbReference type="PANTHER" id="PTHR43783:SF1">
    <property type="entry name" value="UDP-N-ACETYLGLUCOSAMINE 1-CARBOXYVINYLTRANSFERASE"/>
    <property type="match status" value="1"/>
</dbReference>
<dbReference type="SUPFAM" id="SSF55205">
    <property type="entry name" value="EPT/RTPC-like"/>
    <property type="match status" value="1"/>
</dbReference>
<keyword evidence="12" id="KW-0670">Pyruvate</keyword>
<keyword evidence="4 12" id="KW-0132">Cell division</keyword>
<protein>
    <recommendedName>
        <fullName evidence="12">UDP-N-acetylglucosamine 1-carboxyvinyltransferase</fullName>
        <ecNumber evidence="12">2.5.1.7</ecNumber>
    </recommendedName>
    <alternativeName>
        <fullName evidence="12">Enoylpyruvate transferase</fullName>
    </alternativeName>
    <alternativeName>
        <fullName evidence="12">UDP-N-acetylglucosamine enolpyruvyl transferase</fullName>
        <shortName evidence="12">EPT</shortName>
    </alternativeName>
</protein>
<keyword evidence="5 12" id="KW-0808">Transferase</keyword>
<dbReference type="CDD" id="cd01555">
    <property type="entry name" value="UdpNAET"/>
    <property type="match status" value="1"/>
</dbReference>
<evidence type="ECO:0000256" key="4">
    <source>
        <dbReference type="ARBA" id="ARBA00022618"/>
    </source>
</evidence>
<dbReference type="GO" id="GO:0008360">
    <property type="term" value="P:regulation of cell shape"/>
    <property type="evidence" value="ECO:0007669"/>
    <property type="project" value="UniProtKB-KW"/>
</dbReference>
<dbReference type="InterPro" id="IPR005750">
    <property type="entry name" value="UDP_GlcNAc_COvinyl_MurA"/>
</dbReference>
<keyword evidence="8 12" id="KW-0131">Cell cycle</keyword>
<keyword evidence="6 12" id="KW-0133">Cell shape</keyword>
<dbReference type="PANTHER" id="PTHR43783">
    <property type="entry name" value="UDP-N-ACETYLGLUCOSAMINE 1-CARBOXYVINYLTRANSFERASE"/>
    <property type="match status" value="1"/>
</dbReference>
<comment type="subcellular location">
    <subcellularLocation>
        <location evidence="1 12">Cytoplasm</location>
    </subcellularLocation>
</comment>
<comment type="caution">
    <text evidence="14">The sequence shown here is derived from an EMBL/GenBank/DDBJ whole genome shotgun (WGS) entry which is preliminary data.</text>
</comment>
<comment type="caution">
    <text evidence="12">Lacks conserved residue(s) required for the propagation of feature annotation.</text>
</comment>
<proteinExistence type="inferred from homology"/>
<evidence type="ECO:0000256" key="9">
    <source>
        <dbReference type="ARBA" id="ARBA00023316"/>
    </source>
</evidence>
<feature type="binding site" evidence="12">
    <location>
        <position position="326"/>
    </location>
    <ligand>
        <name>UDP-N-acetyl-alpha-D-glucosamine</name>
        <dbReference type="ChEBI" id="CHEBI:57705"/>
    </ligand>
</feature>
<name>A0A9D0ZZ96_9FIRM</name>
<dbReference type="GO" id="GO:0051301">
    <property type="term" value="P:cell division"/>
    <property type="evidence" value="ECO:0007669"/>
    <property type="project" value="UniProtKB-KW"/>
</dbReference>
<evidence type="ECO:0000259" key="13">
    <source>
        <dbReference type="Pfam" id="PF00275"/>
    </source>
</evidence>
<dbReference type="NCBIfam" id="TIGR01072">
    <property type="entry name" value="murA"/>
    <property type="match status" value="1"/>
</dbReference>
<evidence type="ECO:0000256" key="3">
    <source>
        <dbReference type="ARBA" id="ARBA00022490"/>
    </source>
</evidence>
<keyword evidence="3 12" id="KW-0963">Cytoplasm</keyword>
<dbReference type="EC" id="2.5.1.7" evidence="12"/>
<dbReference type="Pfam" id="PF00275">
    <property type="entry name" value="EPSP_synthase"/>
    <property type="match status" value="1"/>
</dbReference>
<feature type="modified residue" description="2-(S-cysteinyl)pyruvic acid O-phosphothioketal" evidence="12">
    <location>
        <position position="116"/>
    </location>
</feature>
<evidence type="ECO:0000256" key="10">
    <source>
        <dbReference type="ARBA" id="ARBA00038367"/>
    </source>
</evidence>
<dbReference type="AlphaFoldDB" id="A0A9D0ZZ96"/>
<reference evidence="14" key="1">
    <citation type="submission" date="2020-10" db="EMBL/GenBank/DDBJ databases">
        <authorList>
            <person name="Gilroy R."/>
        </authorList>
    </citation>
    <scope>NUCLEOTIDE SEQUENCE</scope>
    <source>
        <strain evidence="14">ChiSjej3B21-11622</strain>
    </source>
</reference>
<organism evidence="14 15">
    <name type="scientific">Candidatus Limivivens merdigallinarum</name>
    <dbReference type="NCBI Taxonomy" id="2840859"/>
    <lineage>
        <taxon>Bacteria</taxon>
        <taxon>Bacillati</taxon>
        <taxon>Bacillota</taxon>
        <taxon>Clostridia</taxon>
        <taxon>Lachnospirales</taxon>
        <taxon>Lachnospiraceae</taxon>
        <taxon>Lachnospiraceae incertae sedis</taxon>
        <taxon>Candidatus Limivivens</taxon>
    </lineage>
</organism>
<dbReference type="InterPro" id="IPR050068">
    <property type="entry name" value="MurA_subfamily"/>
</dbReference>
<accession>A0A9D0ZZ96</accession>
<dbReference type="InterPro" id="IPR001986">
    <property type="entry name" value="Enolpyruvate_Tfrase_dom"/>
</dbReference>
<evidence type="ECO:0000256" key="2">
    <source>
        <dbReference type="ARBA" id="ARBA00004752"/>
    </source>
</evidence>
<comment type="function">
    <text evidence="12">Cell wall formation. Adds enolpyruvyl to UDP-N-acetylglucosamine.</text>
</comment>
<feature type="domain" description="Enolpyruvate transferase" evidence="13">
    <location>
        <begin position="7"/>
        <end position="403"/>
    </location>
</feature>
<dbReference type="Proteomes" id="UP000886886">
    <property type="component" value="Unassembled WGS sequence"/>
</dbReference>
<dbReference type="InterPro" id="IPR036968">
    <property type="entry name" value="Enolpyruvate_Tfrase_sf"/>
</dbReference>
<evidence type="ECO:0000313" key="14">
    <source>
        <dbReference type="EMBL" id="HIQ97560.1"/>
    </source>
</evidence>
<evidence type="ECO:0000256" key="7">
    <source>
        <dbReference type="ARBA" id="ARBA00022984"/>
    </source>
</evidence>
<sequence length="419" mass="45359">MEWIEVSGGRPLNGVLKVQGSKNAALPILAGSLLHKGRTILHHCPRIQDVDSMVAILRDLGCEVTWEADSLTIDAGNLCSFYVPHQWGEKMRSSVILLGSLLGRLGKANLPYPGGCTIGERPIDIHLAALGEMGVRITSKEHRFEAAAEELTGKRLRLRFPSVGATENVILAAVLAKGRTILENGAREPEIEELLRFLKGKGARIEEKEGVYVIDGVEELSDSEFCLVSDRIVAGTYLFAAAATRGAICLEDAPVRHMTAVLDALRRMGAVIRIGGGTILMDGRKAGMPIPYLKTEPYPGFPTDLQSPLLAALAVAEGESCVEETIFEARFHVVRHLNRMGADIRVDGNRASLKGVGKIHGTYVKAEELRGGAALLVAALAAEGTTLLEEPGYIRRGYEDIFADFRRLGASIRHHQYGG</sequence>
<feature type="binding site" evidence="12">
    <location>
        <begin position="22"/>
        <end position="23"/>
    </location>
    <ligand>
        <name>phosphoenolpyruvate</name>
        <dbReference type="ChEBI" id="CHEBI:58702"/>
    </ligand>
</feature>
<gene>
    <name evidence="12 14" type="primary">murA</name>
    <name evidence="14" type="ORF">IAB26_13510</name>
</gene>
<dbReference type="GO" id="GO:0019277">
    <property type="term" value="P:UDP-N-acetylgalactosamine biosynthetic process"/>
    <property type="evidence" value="ECO:0007669"/>
    <property type="project" value="InterPro"/>
</dbReference>
<feature type="active site" description="Proton donor" evidence="12">
    <location>
        <position position="116"/>
    </location>
</feature>
<dbReference type="InterPro" id="IPR013792">
    <property type="entry name" value="RNA3'P_cycl/enolpyr_Trfase_a/b"/>
</dbReference>
<comment type="catalytic activity">
    <reaction evidence="11 12">
        <text>phosphoenolpyruvate + UDP-N-acetyl-alpha-D-glucosamine = UDP-N-acetyl-3-O-(1-carboxyvinyl)-alpha-D-glucosamine + phosphate</text>
        <dbReference type="Rhea" id="RHEA:18681"/>
        <dbReference type="ChEBI" id="CHEBI:43474"/>
        <dbReference type="ChEBI" id="CHEBI:57705"/>
        <dbReference type="ChEBI" id="CHEBI:58702"/>
        <dbReference type="ChEBI" id="CHEBI:68483"/>
        <dbReference type="EC" id="2.5.1.7"/>
    </reaction>
</comment>
<evidence type="ECO:0000256" key="11">
    <source>
        <dbReference type="ARBA" id="ARBA00047527"/>
    </source>
</evidence>
<evidence type="ECO:0000256" key="8">
    <source>
        <dbReference type="ARBA" id="ARBA00023306"/>
    </source>
</evidence>
<dbReference type="GO" id="GO:0008760">
    <property type="term" value="F:UDP-N-acetylglucosamine 1-carboxyvinyltransferase activity"/>
    <property type="evidence" value="ECO:0007669"/>
    <property type="project" value="UniProtKB-UniRule"/>
</dbReference>
<evidence type="ECO:0000256" key="6">
    <source>
        <dbReference type="ARBA" id="ARBA00022960"/>
    </source>
</evidence>
<evidence type="ECO:0000313" key="15">
    <source>
        <dbReference type="Proteomes" id="UP000886886"/>
    </source>
</evidence>
<evidence type="ECO:0000256" key="12">
    <source>
        <dbReference type="HAMAP-Rule" id="MF_00111"/>
    </source>
</evidence>
<dbReference type="NCBIfam" id="NF006873">
    <property type="entry name" value="PRK09369.1"/>
    <property type="match status" value="1"/>
</dbReference>
<dbReference type="GO" id="GO:0005737">
    <property type="term" value="C:cytoplasm"/>
    <property type="evidence" value="ECO:0007669"/>
    <property type="project" value="UniProtKB-SubCell"/>
</dbReference>
<keyword evidence="7 12" id="KW-0573">Peptidoglycan synthesis</keyword>
<dbReference type="GO" id="GO:0071555">
    <property type="term" value="P:cell wall organization"/>
    <property type="evidence" value="ECO:0007669"/>
    <property type="project" value="UniProtKB-KW"/>
</dbReference>
<evidence type="ECO:0000256" key="5">
    <source>
        <dbReference type="ARBA" id="ARBA00022679"/>
    </source>
</evidence>